<dbReference type="Proteomes" id="UP001521222">
    <property type="component" value="Unassembled WGS sequence"/>
</dbReference>
<keyword evidence="3" id="KW-1185">Reference proteome</keyword>
<evidence type="ECO:0000313" key="3">
    <source>
        <dbReference type="Proteomes" id="UP001521222"/>
    </source>
</evidence>
<gene>
    <name evidence="2" type="ORF">SLS59_010014</name>
</gene>
<comment type="caution">
    <text evidence="2">The sequence shown here is derived from an EMBL/GenBank/DDBJ whole genome shotgun (WGS) entry which is preliminary data.</text>
</comment>
<dbReference type="EMBL" id="JAKIXB020000051">
    <property type="protein sequence ID" value="KAL1591887.1"/>
    <property type="molecule type" value="Genomic_DNA"/>
</dbReference>
<organism evidence="2 3">
    <name type="scientific">Nothophoma quercina</name>
    <dbReference type="NCBI Taxonomy" id="749835"/>
    <lineage>
        <taxon>Eukaryota</taxon>
        <taxon>Fungi</taxon>
        <taxon>Dikarya</taxon>
        <taxon>Ascomycota</taxon>
        <taxon>Pezizomycotina</taxon>
        <taxon>Dothideomycetes</taxon>
        <taxon>Pleosporomycetidae</taxon>
        <taxon>Pleosporales</taxon>
        <taxon>Pleosporineae</taxon>
        <taxon>Didymellaceae</taxon>
        <taxon>Nothophoma</taxon>
    </lineage>
</organism>
<sequence length="207" mass="22505">METYIAYEVNPLKHTKICECATHIWGQECKNHGYTDCTVVTDVWDRGAVDAALAVANTASLGSAASTGDTDADSHTANVEKPTNDTSTETNDTSTKTNDTSTKSNDTSTKTNNTSTKTNDTSTKTNNTSTKTNDTSTKTNNTAPQLEAREPIAPMPITPIISKPETYYADWCSPELNPDLPSRKKQCDIRHQACQHVSYASTPCRFS</sequence>
<feature type="compositionally biased region" description="Low complexity" evidence="1">
    <location>
        <begin position="84"/>
        <end position="142"/>
    </location>
</feature>
<accession>A0ABR3QIA8</accession>
<proteinExistence type="predicted"/>
<feature type="region of interest" description="Disordered" evidence="1">
    <location>
        <begin position="62"/>
        <end position="150"/>
    </location>
</feature>
<reference evidence="2 3" key="1">
    <citation type="submission" date="2024-02" db="EMBL/GenBank/DDBJ databases">
        <title>De novo assembly and annotation of 12 fungi associated with fruit tree decline syndrome in Ontario, Canada.</title>
        <authorList>
            <person name="Sulman M."/>
            <person name="Ellouze W."/>
            <person name="Ilyukhin E."/>
        </authorList>
    </citation>
    <scope>NUCLEOTIDE SEQUENCE [LARGE SCALE GENOMIC DNA]</scope>
    <source>
        <strain evidence="2 3">M97-236</strain>
    </source>
</reference>
<evidence type="ECO:0000256" key="1">
    <source>
        <dbReference type="SAM" id="MobiDB-lite"/>
    </source>
</evidence>
<protein>
    <submittedName>
        <fullName evidence="2">Uncharacterized protein</fullName>
    </submittedName>
</protein>
<name>A0ABR3QIA8_9PLEO</name>
<evidence type="ECO:0000313" key="2">
    <source>
        <dbReference type="EMBL" id="KAL1591887.1"/>
    </source>
</evidence>